<comment type="caution">
    <text evidence="9">The sequence shown here is derived from an EMBL/GenBank/DDBJ whole genome shotgun (WGS) entry which is preliminary data.</text>
</comment>
<dbReference type="PANTHER" id="PTHR40074">
    <property type="entry name" value="O-ACETYLTRANSFERASE WECH"/>
    <property type="match status" value="1"/>
</dbReference>
<evidence type="ECO:0000256" key="5">
    <source>
        <dbReference type="ARBA" id="ARBA00022989"/>
    </source>
</evidence>
<evidence type="ECO:0000259" key="8">
    <source>
        <dbReference type="Pfam" id="PF01757"/>
    </source>
</evidence>
<evidence type="ECO:0000256" key="1">
    <source>
        <dbReference type="ARBA" id="ARBA00004651"/>
    </source>
</evidence>
<dbReference type="PANTHER" id="PTHR40074:SF2">
    <property type="entry name" value="O-ACETYLTRANSFERASE WECH"/>
    <property type="match status" value="1"/>
</dbReference>
<name>A0A918CIB7_9DEIO</name>
<keyword evidence="10" id="KW-1185">Reference proteome</keyword>
<dbReference type="InterPro" id="IPR002656">
    <property type="entry name" value="Acyl_transf_3_dom"/>
</dbReference>
<evidence type="ECO:0000256" key="4">
    <source>
        <dbReference type="ARBA" id="ARBA00022692"/>
    </source>
</evidence>
<proteinExistence type="inferred from homology"/>
<protein>
    <recommendedName>
        <fullName evidence="8">Acyltransferase 3 domain-containing protein</fullName>
    </recommendedName>
</protein>
<reference evidence="9" key="1">
    <citation type="journal article" date="2014" name="Int. J. Syst. Evol. Microbiol.">
        <title>Complete genome sequence of Corynebacterium casei LMG S-19264T (=DSM 44701T), isolated from a smear-ripened cheese.</title>
        <authorList>
            <consortium name="US DOE Joint Genome Institute (JGI-PGF)"/>
            <person name="Walter F."/>
            <person name="Albersmeier A."/>
            <person name="Kalinowski J."/>
            <person name="Ruckert C."/>
        </authorList>
    </citation>
    <scope>NUCLEOTIDE SEQUENCE</scope>
    <source>
        <strain evidence="9">JCM 31311</strain>
    </source>
</reference>
<comment type="similarity">
    <text evidence="2">Belongs to the acyltransferase 3 family.</text>
</comment>
<keyword evidence="5 7" id="KW-1133">Transmembrane helix</keyword>
<reference evidence="9" key="2">
    <citation type="submission" date="2020-09" db="EMBL/GenBank/DDBJ databases">
        <authorList>
            <person name="Sun Q."/>
            <person name="Ohkuma M."/>
        </authorList>
    </citation>
    <scope>NUCLEOTIDE SEQUENCE</scope>
    <source>
        <strain evidence="9">JCM 31311</strain>
    </source>
</reference>
<evidence type="ECO:0000313" key="10">
    <source>
        <dbReference type="Proteomes" id="UP000603865"/>
    </source>
</evidence>
<dbReference type="RefSeq" id="WP_373292125.1">
    <property type="nucleotide sequence ID" value="NZ_BMQL01000032.1"/>
</dbReference>
<evidence type="ECO:0000256" key="2">
    <source>
        <dbReference type="ARBA" id="ARBA00007400"/>
    </source>
</evidence>
<gene>
    <name evidence="9" type="ORF">GCM10008957_39600</name>
</gene>
<organism evidence="9 10">
    <name type="scientific">Deinococcus ruber</name>
    <dbReference type="NCBI Taxonomy" id="1848197"/>
    <lineage>
        <taxon>Bacteria</taxon>
        <taxon>Thermotogati</taxon>
        <taxon>Deinococcota</taxon>
        <taxon>Deinococci</taxon>
        <taxon>Deinococcales</taxon>
        <taxon>Deinococcaceae</taxon>
        <taxon>Deinococcus</taxon>
    </lineage>
</organism>
<feature type="transmembrane region" description="Helical" evidence="7">
    <location>
        <begin position="35"/>
        <end position="55"/>
    </location>
</feature>
<evidence type="ECO:0000256" key="3">
    <source>
        <dbReference type="ARBA" id="ARBA00022475"/>
    </source>
</evidence>
<dbReference type="GO" id="GO:0009246">
    <property type="term" value="P:enterobacterial common antigen biosynthetic process"/>
    <property type="evidence" value="ECO:0007669"/>
    <property type="project" value="TreeGrafter"/>
</dbReference>
<comment type="subcellular location">
    <subcellularLocation>
        <location evidence="1">Cell membrane</location>
        <topology evidence="1">Multi-pass membrane protein</topology>
    </subcellularLocation>
</comment>
<dbReference type="Pfam" id="PF01757">
    <property type="entry name" value="Acyl_transf_3"/>
    <property type="match status" value="1"/>
</dbReference>
<keyword evidence="6 7" id="KW-0472">Membrane</keyword>
<dbReference type="GO" id="GO:0016413">
    <property type="term" value="F:O-acetyltransferase activity"/>
    <property type="evidence" value="ECO:0007669"/>
    <property type="project" value="TreeGrafter"/>
</dbReference>
<evidence type="ECO:0000256" key="7">
    <source>
        <dbReference type="SAM" id="Phobius"/>
    </source>
</evidence>
<keyword evidence="3" id="KW-1003">Cell membrane</keyword>
<dbReference type="Proteomes" id="UP000603865">
    <property type="component" value="Unassembled WGS sequence"/>
</dbReference>
<feature type="transmembrane region" description="Helical" evidence="7">
    <location>
        <begin position="127"/>
        <end position="151"/>
    </location>
</feature>
<keyword evidence="4 7" id="KW-0812">Transmembrane</keyword>
<feature type="domain" description="Acyltransferase 3" evidence="8">
    <location>
        <begin position="8"/>
        <end position="148"/>
    </location>
</feature>
<accession>A0A918CIB7</accession>
<dbReference type="AlphaFoldDB" id="A0A918CIB7"/>
<sequence length="163" mass="17853">MGSSVLWYVLPLVLGLALGSEPTRFEAFWRRSRFAVGGLALLATAWYLPLGIAEVRGTPLIARNYTLGNWLFTALAALTIAGISLDLARGRNWSRLQRLGQTSLQVYLVHPALLWALEQGGFPGSTLLFPLVMALYTGLGVCVPWGLATVIQGRRPSIWLFGR</sequence>
<feature type="transmembrane region" description="Helical" evidence="7">
    <location>
        <begin position="67"/>
        <end position="85"/>
    </location>
</feature>
<evidence type="ECO:0000313" key="9">
    <source>
        <dbReference type="EMBL" id="GGR23885.1"/>
    </source>
</evidence>
<dbReference type="GO" id="GO:0005886">
    <property type="term" value="C:plasma membrane"/>
    <property type="evidence" value="ECO:0007669"/>
    <property type="project" value="UniProtKB-SubCell"/>
</dbReference>
<dbReference type="EMBL" id="BMQL01000032">
    <property type="protein sequence ID" value="GGR23885.1"/>
    <property type="molecule type" value="Genomic_DNA"/>
</dbReference>
<evidence type="ECO:0000256" key="6">
    <source>
        <dbReference type="ARBA" id="ARBA00023136"/>
    </source>
</evidence>